<evidence type="ECO:0000256" key="4">
    <source>
        <dbReference type="ARBA" id="ARBA00022695"/>
    </source>
</evidence>
<organism evidence="7 8">
    <name type="scientific">Bacillus cereus</name>
    <dbReference type="NCBI Taxonomy" id="1396"/>
    <lineage>
        <taxon>Bacteria</taxon>
        <taxon>Bacillati</taxon>
        <taxon>Bacillota</taxon>
        <taxon>Bacilli</taxon>
        <taxon>Bacillales</taxon>
        <taxon>Bacillaceae</taxon>
        <taxon>Bacillus</taxon>
        <taxon>Bacillus cereus group</taxon>
    </lineage>
</organism>
<accession>A0A0G8EFX1</accession>
<evidence type="ECO:0000256" key="2">
    <source>
        <dbReference type="ARBA" id="ARBA00012415"/>
    </source>
</evidence>
<dbReference type="Pfam" id="PF00483">
    <property type="entry name" value="NTP_transferase"/>
    <property type="match status" value="1"/>
</dbReference>
<proteinExistence type="inferred from homology"/>
<dbReference type="CDD" id="cd02541">
    <property type="entry name" value="UGPase_prokaryotic"/>
    <property type="match status" value="1"/>
</dbReference>
<dbReference type="InterPro" id="IPR005835">
    <property type="entry name" value="NTP_transferase_dom"/>
</dbReference>
<dbReference type="GO" id="GO:0006011">
    <property type="term" value="P:UDP-alpha-D-glucose metabolic process"/>
    <property type="evidence" value="ECO:0007669"/>
    <property type="project" value="InterPro"/>
</dbReference>
<evidence type="ECO:0000256" key="5">
    <source>
        <dbReference type="ARBA" id="ARBA00048128"/>
    </source>
</evidence>
<dbReference type="GO" id="GO:0003983">
    <property type="term" value="F:UTP:glucose-1-phosphate uridylyltransferase activity"/>
    <property type="evidence" value="ECO:0007669"/>
    <property type="project" value="UniProtKB-EC"/>
</dbReference>
<evidence type="ECO:0000256" key="3">
    <source>
        <dbReference type="ARBA" id="ARBA00022679"/>
    </source>
</evidence>
<evidence type="ECO:0000313" key="8">
    <source>
        <dbReference type="Proteomes" id="UP000035214"/>
    </source>
</evidence>
<sequence>MIKKAIIPAAGYGTRSLPITKVIPKEMFPIGNKPAIHYIVEEAVKSGIEQILIVLSSRKDLIVDYFDYSLELEAFLEKEKKAHLLKGLAIPNVQIHYIRQPYARGLGEAIKLGETFIGNEPFAVLLPDDIVVSDKETALNQLISIYKETKNSVIGIHTVPDECIEKYGIIEGDIVKGNYMNITNIIEKPKVNPPSNLAVIGRYVFTPDIFPLLKNIQPGVGGEYQLTDAIHSLIMTKKVYGKMIEGKRFDIGQEDEYMQLLNLIYGQNKTGKK</sequence>
<reference evidence="7 8" key="1">
    <citation type="submission" date="2015-04" db="EMBL/GenBank/DDBJ databases">
        <title>Draft Genome Sequences of Eight Spore-Forming Food Isolates of Bacillus cereus Genome sequencing.</title>
        <authorList>
            <person name="Krawcyk A.O."/>
            <person name="de Jong A."/>
            <person name="Eijlander R.T."/>
            <person name="Berendsen E.M."/>
            <person name="Holsappel S."/>
            <person name="Wells-Bennik M."/>
            <person name="Kuipers O.P."/>
        </authorList>
    </citation>
    <scope>NUCLEOTIDE SEQUENCE [LARGE SCALE GENOMIC DNA]</scope>
    <source>
        <strain evidence="7 8">B4077</strain>
    </source>
</reference>
<dbReference type="RefSeq" id="WP_046956786.1">
    <property type="nucleotide sequence ID" value="NZ_LCYI01000061.1"/>
</dbReference>
<dbReference type="PANTHER" id="PTHR43197">
    <property type="entry name" value="UTP--GLUCOSE-1-PHOSPHATE URIDYLYLTRANSFERASE"/>
    <property type="match status" value="1"/>
</dbReference>
<dbReference type="PANTHER" id="PTHR43197:SF1">
    <property type="entry name" value="UTP--GLUCOSE-1-PHOSPHATE URIDYLYLTRANSFERASE"/>
    <property type="match status" value="1"/>
</dbReference>
<dbReference type="AlphaFoldDB" id="A0A0G8EFX1"/>
<feature type="domain" description="Nucleotidyl transferase" evidence="6">
    <location>
        <begin position="4"/>
        <end position="260"/>
    </location>
</feature>
<evidence type="ECO:0000259" key="6">
    <source>
        <dbReference type="Pfam" id="PF00483"/>
    </source>
</evidence>
<comment type="similarity">
    <text evidence="1">Belongs to the UDPGP type 2 family.</text>
</comment>
<dbReference type="EMBL" id="LCYI01000061">
    <property type="protein sequence ID" value="KLA22402.1"/>
    <property type="molecule type" value="Genomic_DNA"/>
</dbReference>
<protein>
    <recommendedName>
        <fullName evidence="2">UTP--glucose-1-phosphate uridylyltransferase</fullName>
        <ecNumber evidence="2">2.7.7.9</ecNumber>
    </recommendedName>
</protein>
<dbReference type="Proteomes" id="UP000035214">
    <property type="component" value="Unassembled WGS sequence"/>
</dbReference>
<evidence type="ECO:0000313" key="7">
    <source>
        <dbReference type="EMBL" id="KLA22402.1"/>
    </source>
</evidence>
<dbReference type="SUPFAM" id="SSF53448">
    <property type="entry name" value="Nucleotide-diphospho-sugar transferases"/>
    <property type="match status" value="1"/>
</dbReference>
<evidence type="ECO:0000256" key="1">
    <source>
        <dbReference type="ARBA" id="ARBA00006890"/>
    </source>
</evidence>
<dbReference type="InterPro" id="IPR005771">
    <property type="entry name" value="GalU_uridylyltTrfase_bac/arc"/>
</dbReference>
<dbReference type="InterPro" id="IPR029044">
    <property type="entry name" value="Nucleotide-diphossugar_trans"/>
</dbReference>
<keyword evidence="4 7" id="KW-0548">Nucleotidyltransferase</keyword>
<dbReference type="EC" id="2.7.7.9" evidence="2"/>
<dbReference type="Gene3D" id="3.90.550.10">
    <property type="entry name" value="Spore Coat Polysaccharide Biosynthesis Protein SpsA, Chain A"/>
    <property type="match status" value="1"/>
</dbReference>
<comment type="caution">
    <text evidence="7">The sequence shown here is derived from an EMBL/GenBank/DDBJ whole genome shotgun (WGS) entry which is preliminary data.</text>
</comment>
<gene>
    <name evidence="7" type="ORF">B4077_6183</name>
</gene>
<keyword evidence="3 7" id="KW-0808">Transferase</keyword>
<comment type="catalytic activity">
    <reaction evidence="5">
        <text>alpha-D-glucose 1-phosphate + UTP + H(+) = UDP-alpha-D-glucose + diphosphate</text>
        <dbReference type="Rhea" id="RHEA:19889"/>
        <dbReference type="ChEBI" id="CHEBI:15378"/>
        <dbReference type="ChEBI" id="CHEBI:33019"/>
        <dbReference type="ChEBI" id="CHEBI:46398"/>
        <dbReference type="ChEBI" id="CHEBI:58601"/>
        <dbReference type="ChEBI" id="CHEBI:58885"/>
        <dbReference type="EC" id="2.7.7.9"/>
    </reaction>
</comment>
<dbReference type="PATRIC" id="fig|1396.428.peg.2456"/>
<name>A0A0G8EFX1_BACCE</name>